<sequence length="1134" mass="127699">MASEQSSSSVSVTMTGGASFGIDIKAPVATWRNLFELSRRHEDFAVLADSSDSETDTVEERRLAISATSTTFSRSGDYRVDFPKDKHLQLFLRSHKLKGKRDTFLIQQIEKAILWGRDNMVGSAPRAEPIYELGGPRLWKPVLGLGELTPENDKLTRAPTFVPARWDNSSGRVTRERSSFGLFLAPLKWGYRDEPYVLDCLAIRFKYQLAVGWFADLRVTDSHKFRAFAVEATEYVLQNYAPILMTAGVYHSVYAARYEYPISRGLCCGLIEVFNSKFNTFYTVEGETSLDLWSLYQLTGLPIDGEPYEEVSLPDPLKDETDGEGRYTLGFSYCYLMKVYRTLFLSYNKGASLKDRKRIRCHMWLEYFFFTEEKYDGFPSVDGTLKSAKKPCQKAKLSESTFKENRRGPNPANVDPCTHCAAYLVYWLCTFAMPNGDNTVIRPEAIYLACQMDWGIRLSLCPAVLCLIYRTLGELSHHDFPRTRRIISPFHFFNAWVCTLFPEFAPRSIQAPLLFPRMLEFASAEPPSTSAQLYDIRGRLTNIPVDSPGTIHFWTLASHSRPLVNRHRECSDYISEEYTHILSGKKLLKPCLEPELRDWALSIRPSVLVFRRGQIVYMEPYYPFRFGRNFGYDQHIPPSSARFFPEERVVQGLKAVDEARRWWDFFHRLDPSTFRVPAPGRTPRVTQEYIKWWNARTGFYRSIKLDCWDKAEQQVLKTQSKPFIKIDKDHLLRLKFNDTKAVDSYIKAMKKSKKQPSASSLLEAKVSIDAFPGTLEHQCKLGTDALPPAAPLPPEESSPSIVSSRSEVDSYFPWRHFVPRAERTPGYYGRTSWLFVLLYIHKLNIESDIDVILDCNLHISFHYAEAWGMDYLSLYYFLCSSGNEDLAALTELCQKINDVCWLVKEAASRGKQPALTYWSLSRLYNGIPASVPETSFPPAKRARVTESSVAVAIKKAIVSKQQELAKEPKSSVVGLGPNIPSFEEFASQSIASEIAVSSIAAAPHDTPTLPMTEEAVALVPEQGAVLEDVPTPSAKGKRQATKVHPPKLVTLQVPPRASSRAAGRLALLKIRGGVRVSPSETPVAISSESSSSTDGVRHISTSGKTKASSDVFSAEKISALEDIGDDSTSSVAAS</sequence>
<proteinExistence type="predicted"/>
<dbReference type="AlphaFoldDB" id="A0A843XLX2"/>
<protein>
    <recommendedName>
        <fullName evidence="2">Aminotransferase-like plant mobile domain-containing protein</fullName>
    </recommendedName>
</protein>
<dbReference type="EMBL" id="NMUH01009559">
    <property type="protein sequence ID" value="MQM20181.1"/>
    <property type="molecule type" value="Genomic_DNA"/>
</dbReference>
<keyword evidence="4" id="KW-1185">Reference proteome</keyword>
<dbReference type="Pfam" id="PF10536">
    <property type="entry name" value="PMD"/>
    <property type="match status" value="1"/>
</dbReference>
<evidence type="ECO:0000313" key="3">
    <source>
        <dbReference type="EMBL" id="MQM20181.1"/>
    </source>
</evidence>
<dbReference type="PANTHER" id="PTHR46033:SF80">
    <property type="entry name" value="PROTEIN MAIN-LIKE 2-LIKE"/>
    <property type="match status" value="1"/>
</dbReference>
<feature type="region of interest" description="Disordered" evidence="1">
    <location>
        <begin position="1080"/>
        <end position="1111"/>
    </location>
</feature>
<accession>A0A843XLX2</accession>
<evidence type="ECO:0000256" key="1">
    <source>
        <dbReference type="SAM" id="MobiDB-lite"/>
    </source>
</evidence>
<gene>
    <name evidence="3" type="ORF">Taro_053197</name>
</gene>
<organism evidence="3 4">
    <name type="scientific">Colocasia esculenta</name>
    <name type="common">Wild taro</name>
    <name type="synonym">Arum esculentum</name>
    <dbReference type="NCBI Taxonomy" id="4460"/>
    <lineage>
        <taxon>Eukaryota</taxon>
        <taxon>Viridiplantae</taxon>
        <taxon>Streptophyta</taxon>
        <taxon>Embryophyta</taxon>
        <taxon>Tracheophyta</taxon>
        <taxon>Spermatophyta</taxon>
        <taxon>Magnoliopsida</taxon>
        <taxon>Liliopsida</taxon>
        <taxon>Araceae</taxon>
        <taxon>Aroideae</taxon>
        <taxon>Colocasieae</taxon>
        <taxon>Colocasia</taxon>
    </lineage>
</organism>
<dbReference type="Proteomes" id="UP000652761">
    <property type="component" value="Unassembled WGS sequence"/>
</dbReference>
<comment type="caution">
    <text evidence="3">The sequence shown here is derived from an EMBL/GenBank/DDBJ whole genome shotgun (WGS) entry which is preliminary data.</text>
</comment>
<dbReference type="InterPro" id="IPR044824">
    <property type="entry name" value="MAIN-like"/>
</dbReference>
<evidence type="ECO:0000259" key="2">
    <source>
        <dbReference type="Pfam" id="PF10536"/>
    </source>
</evidence>
<name>A0A843XLX2_COLES</name>
<feature type="domain" description="Aminotransferase-like plant mobile" evidence="2">
    <location>
        <begin position="407"/>
        <end position="694"/>
    </location>
</feature>
<reference evidence="3" key="1">
    <citation type="submission" date="2017-07" db="EMBL/GenBank/DDBJ databases">
        <title>Taro Niue Genome Assembly and Annotation.</title>
        <authorList>
            <person name="Atibalentja N."/>
            <person name="Keating K."/>
            <person name="Fields C.J."/>
        </authorList>
    </citation>
    <scope>NUCLEOTIDE SEQUENCE</scope>
    <source>
        <strain evidence="3">Niue_2</strain>
        <tissue evidence="3">Leaf</tissue>
    </source>
</reference>
<evidence type="ECO:0000313" key="4">
    <source>
        <dbReference type="Proteomes" id="UP000652761"/>
    </source>
</evidence>
<feature type="non-terminal residue" evidence="3">
    <location>
        <position position="1"/>
    </location>
</feature>
<dbReference type="OrthoDB" id="694455at2759"/>
<dbReference type="InterPro" id="IPR019557">
    <property type="entry name" value="AminoTfrase-like_pln_mobile"/>
</dbReference>
<dbReference type="GO" id="GO:0010073">
    <property type="term" value="P:meristem maintenance"/>
    <property type="evidence" value="ECO:0007669"/>
    <property type="project" value="InterPro"/>
</dbReference>
<dbReference type="PANTHER" id="PTHR46033">
    <property type="entry name" value="PROTEIN MAIN-LIKE 2"/>
    <property type="match status" value="1"/>
</dbReference>